<dbReference type="PANTHER" id="PTHR42693">
    <property type="entry name" value="ARYLSULFATASE FAMILY MEMBER"/>
    <property type="match status" value="1"/>
</dbReference>
<evidence type="ECO:0000313" key="9">
    <source>
        <dbReference type="Proteomes" id="UP000219048"/>
    </source>
</evidence>
<evidence type="ECO:0000256" key="4">
    <source>
        <dbReference type="ARBA" id="ARBA00022729"/>
    </source>
</evidence>
<keyword evidence="3" id="KW-0479">Metal-binding</keyword>
<dbReference type="Proteomes" id="UP000219048">
    <property type="component" value="Unassembled WGS sequence"/>
</dbReference>
<dbReference type="Pfam" id="PF00884">
    <property type="entry name" value="Sulfatase"/>
    <property type="match status" value="1"/>
</dbReference>
<dbReference type="InterPro" id="IPR050738">
    <property type="entry name" value="Sulfatase"/>
</dbReference>
<keyword evidence="9" id="KW-1185">Reference proteome</keyword>
<dbReference type="InterPro" id="IPR024607">
    <property type="entry name" value="Sulfatase_CS"/>
</dbReference>
<protein>
    <submittedName>
        <fullName evidence="8">Arylsulfatase A</fullName>
    </submittedName>
</protein>
<evidence type="ECO:0000256" key="6">
    <source>
        <dbReference type="ARBA" id="ARBA00022837"/>
    </source>
</evidence>
<dbReference type="CDD" id="cd16144">
    <property type="entry name" value="ARS_like"/>
    <property type="match status" value="1"/>
</dbReference>
<dbReference type="InterPro" id="IPR017850">
    <property type="entry name" value="Alkaline_phosphatase_core_sf"/>
</dbReference>
<comment type="cofactor">
    <cofactor evidence="1">
        <name>Ca(2+)</name>
        <dbReference type="ChEBI" id="CHEBI:29108"/>
    </cofactor>
</comment>
<evidence type="ECO:0000256" key="2">
    <source>
        <dbReference type="ARBA" id="ARBA00008779"/>
    </source>
</evidence>
<name>A0A285MV95_9FLAO</name>
<dbReference type="GO" id="GO:0046872">
    <property type="term" value="F:metal ion binding"/>
    <property type="evidence" value="ECO:0007669"/>
    <property type="project" value="UniProtKB-KW"/>
</dbReference>
<dbReference type="AlphaFoldDB" id="A0A285MV95"/>
<evidence type="ECO:0000256" key="3">
    <source>
        <dbReference type="ARBA" id="ARBA00022723"/>
    </source>
</evidence>
<keyword evidence="4" id="KW-0732">Signal</keyword>
<dbReference type="PROSITE" id="PS51257">
    <property type="entry name" value="PROKAR_LIPOPROTEIN"/>
    <property type="match status" value="1"/>
</dbReference>
<feature type="domain" description="Sulfatase N-terminal" evidence="7">
    <location>
        <begin position="32"/>
        <end position="342"/>
    </location>
</feature>
<dbReference type="Gene3D" id="3.30.1120.10">
    <property type="match status" value="1"/>
</dbReference>
<accession>A0A285MV95</accession>
<organism evidence="8 9">
    <name type="scientific">Flagellimonas pacifica</name>
    <dbReference type="NCBI Taxonomy" id="1247520"/>
    <lineage>
        <taxon>Bacteria</taxon>
        <taxon>Pseudomonadati</taxon>
        <taxon>Bacteroidota</taxon>
        <taxon>Flavobacteriia</taxon>
        <taxon>Flavobacteriales</taxon>
        <taxon>Flavobacteriaceae</taxon>
        <taxon>Flagellimonas</taxon>
    </lineage>
</organism>
<keyword evidence="6" id="KW-0106">Calcium</keyword>
<evidence type="ECO:0000259" key="7">
    <source>
        <dbReference type="Pfam" id="PF00884"/>
    </source>
</evidence>
<dbReference type="GO" id="GO:0004065">
    <property type="term" value="F:arylsulfatase activity"/>
    <property type="evidence" value="ECO:0007669"/>
    <property type="project" value="TreeGrafter"/>
</dbReference>
<evidence type="ECO:0000256" key="5">
    <source>
        <dbReference type="ARBA" id="ARBA00022801"/>
    </source>
</evidence>
<dbReference type="RefSeq" id="WP_207763869.1">
    <property type="nucleotide sequence ID" value="NZ_OBEH01000003.1"/>
</dbReference>
<dbReference type="SUPFAM" id="SSF53649">
    <property type="entry name" value="Alkaline phosphatase-like"/>
    <property type="match status" value="1"/>
</dbReference>
<sequence length="470" mass="53037">MKIRFALHTIMVLGMLSCETKQSSNTSTPIKPNIILINIDDLGWGEPSFMGSTFYETPVIDDLSMQSVIFTNAYAAAANCAPSRASLMTGKWTQRHGILTVGSSERGKSEDRKLIPTANKTEIDEKFLLIPELLKKGGYHTIHAGKWHLSNDPLQNGFAINIGGSHAGHPSSYHAPFKNIDLKAEKGERLTGLIMDELIQVLETNKEPFFVNYAPYAVHTPIQPVDSLLAKYHTKEKIPGKSNPSYATMIEDVDANIGKLISHLKQTNQFKNTVIIFTSDNGGLFFVSNQHPLRAGKGSYYEGGIRVPFFIVWKDKIDNGIRNNTPISNIDIYPTLLEIANIDAPRDLILDGNSLYPVLTKKKKIEERPLFWHFPVYLQAVAKENENRDSKFRTRPGSVIRYGKWKLHHYFEDDAIELYNLEDDLGEKNNLVDSLPEKTKELFNLLEQWRADTNAPVPNKLNPEYLQSPK</sequence>
<comment type="similarity">
    <text evidence="2">Belongs to the sulfatase family.</text>
</comment>
<gene>
    <name evidence="8" type="ORF">SAMN06265377_2281</name>
</gene>
<evidence type="ECO:0000313" key="8">
    <source>
        <dbReference type="EMBL" id="SNZ00457.1"/>
    </source>
</evidence>
<dbReference type="EMBL" id="OBEH01000003">
    <property type="protein sequence ID" value="SNZ00457.1"/>
    <property type="molecule type" value="Genomic_DNA"/>
</dbReference>
<dbReference type="PANTHER" id="PTHR42693:SF42">
    <property type="entry name" value="ARYLSULFATASE G"/>
    <property type="match status" value="1"/>
</dbReference>
<dbReference type="InterPro" id="IPR000917">
    <property type="entry name" value="Sulfatase_N"/>
</dbReference>
<evidence type="ECO:0000256" key="1">
    <source>
        <dbReference type="ARBA" id="ARBA00001913"/>
    </source>
</evidence>
<keyword evidence="5" id="KW-0378">Hydrolase</keyword>
<reference evidence="9" key="1">
    <citation type="submission" date="2017-09" db="EMBL/GenBank/DDBJ databases">
        <authorList>
            <person name="Varghese N."/>
            <person name="Submissions S."/>
        </authorList>
    </citation>
    <scope>NUCLEOTIDE SEQUENCE [LARGE SCALE GENOMIC DNA]</scope>
    <source>
        <strain evidence="9">DSM 25885</strain>
    </source>
</reference>
<proteinExistence type="inferred from homology"/>
<dbReference type="PROSITE" id="PS00149">
    <property type="entry name" value="SULFATASE_2"/>
    <property type="match status" value="1"/>
</dbReference>
<dbReference type="Gene3D" id="3.40.720.10">
    <property type="entry name" value="Alkaline Phosphatase, subunit A"/>
    <property type="match status" value="1"/>
</dbReference>